<name>A0ABT1IBU3_9PSEU</name>
<feature type="transmembrane region" description="Helical" evidence="1">
    <location>
        <begin position="30"/>
        <end position="49"/>
    </location>
</feature>
<proteinExistence type="predicted"/>
<evidence type="ECO:0000256" key="1">
    <source>
        <dbReference type="SAM" id="Phobius"/>
    </source>
</evidence>
<keyword evidence="1" id="KW-0472">Membrane</keyword>
<keyword evidence="1" id="KW-0812">Transmembrane</keyword>
<keyword evidence="1" id="KW-1133">Transmembrane helix</keyword>
<organism evidence="2 3">
    <name type="scientific">Actinokineospora diospyrosa</name>
    <dbReference type="NCBI Taxonomy" id="103728"/>
    <lineage>
        <taxon>Bacteria</taxon>
        <taxon>Bacillati</taxon>
        <taxon>Actinomycetota</taxon>
        <taxon>Actinomycetes</taxon>
        <taxon>Pseudonocardiales</taxon>
        <taxon>Pseudonocardiaceae</taxon>
        <taxon>Actinokineospora</taxon>
    </lineage>
</organism>
<dbReference type="RefSeq" id="WP_253887029.1">
    <property type="nucleotide sequence ID" value="NZ_BAAAVB010000013.1"/>
</dbReference>
<dbReference type="EMBL" id="JAMTCO010000006">
    <property type="protein sequence ID" value="MCP2270036.1"/>
    <property type="molecule type" value="Genomic_DNA"/>
</dbReference>
<gene>
    <name evidence="2" type="ORF">LV75_002537</name>
</gene>
<reference evidence="2 3" key="1">
    <citation type="submission" date="2022-06" db="EMBL/GenBank/DDBJ databases">
        <title>Genomic Encyclopedia of Archaeal and Bacterial Type Strains, Phase II (KMG-II): from individual species to whole genera.</title>
        <authorList>
            <person name="Goeker M."/>
        </authorList>
    </citation>
    <scope>NUCLEOTIDE SEQUENCE [LARGE SCALE GENOMIC DNA]</scope>
    <source>
        <strain evidence="2 3">DSM 44255</strain>
    </source>
</reference>
<comment type="caution">
    <text evidence="2">The sequence shown here is derived from an EMBL/GenBank/DDBJ whole genome shotgun (WGS) entry which is preliminary data.</text>
</comment>
<evidence type="ECO:0000313" key="3">
    <source>
        <dbReference type="Proteomes" id="UP001205185"/>
    </source>
</evidence>
<keyword evidence="3" id="KW-1185">Reference proteome</keyword>
<protein>
    <submittedName>
        <fullName evidence="2">Uncharacterized protein</fullName>
    </submittedName>
</protein>
<accession>A0ABT1IBU3</accession>
<sequence>MADPDPAPSGTNREGEAHEATIKTWRINRWMIAVAVFAALCTAVGLIIATPDPPAEGVAQGDSGVNSGGTGNSPSQCGVVGAGASCQILEQARSHPEQAADADDTGVRAELRARPEANRPPAEPGPWAYAVVDTGALGLFARTTPTIEAARVGNAGNLDIVWADCVATSDFTPQALKETNNVGPKWVKAHWRHLDAGITRGLSERDQPTTAYFYLGFLEPLGHNGDIPAC</sequence>
<evidence type="ECO:0000313" key="2">
    <source>
        <dbReference type="EMBL" id="MCP2270036.1"/>
    </source>
</evidence>
<dbReference type="Proteomes" id="UP001205185">
    <property type="component" value="Unassembled WGS sequence"/>
</dbReference>